<keyword evidence="5" id="KW-1185">Reference proteome</keyword>
<dbReference type="AlphaFoldDB" id="A0ABD2NUH5"/>
<keyword evidence="1" id="KW-0732">Signal</keyword>
<protein>
    <submittedName>
        <fullName evidence="4">Uncharacterized protein</fullName>
    </submittedName>
</protein>
<sequence length="204" mass="22927">MRAVDAIKPHLKKGIPELGIPSLDPLIIPYAGLDTGRNFNASFKNIEIFNADEFIVDKFQADLDKVHLDIGVSFPRLRIKSQYSVNGRILFIELKGTGPADGNFTNVHASLMGNGKKIEKKGQTYLEIEDIKVEANYGKPVFLFAELFDNQEVTDQTNKIINENIEEIIKELEPVVNKVVIQIVQSLVSRVFSKYSFDELFPSA</sequence>
<evidence type="ECO:0000313" key="4">
    <source>
        <dbReference type="EMBL" id="KAL3282197.1"/>
    </source>
</evidence>
<dbReference type="PANTHER" id="PTHR11008:SF14">
    <property type="entry name" value="CIRCADIAN CLOCK-CONTROLLED PROTEIN-LIKE PROTEIN"/>
    <property type="match status" value="1"/>
</dbReference>
<comment type="similarity">
    <text evidence="3">Belongs to the TO family.</text>
</comment>
<evidence type="ECO:0000256" key="1">
    <source>
        <dbReference type="ARBA" id="ARBA00022729"/>
    </source>
</evidence>
<accession>A0ABD2NUH5</accession>
<dbReference type="SMART" id="SM00700">
    <property type="entry name" value="JHBP"/>
    <property type="match status" value="1"/>
</dbReference>
<keyword evidence="2" id="KW-0090">Biological rhythms</keyword>
<dbReference type="EMBL" id="JABFTP020000144">
    <property type="protein sequence ID" value="KAL3282197.1"/>
    <property type="molecule type" value="Genomic_DNA"/>
</dbReference>
<evidence type="ECO:0000256" key="3">
    <source>
        <dbReference type="ARBA" id="ARBA00060902"/>
    </source>
</evidence>
<comment type="caution">
    <text evidence="4">The sequence shown here is derived from an EMBL/GenBank/DDBJ whole genome shotgun (WGS) entry which is preliminary data.</text>
</comment>
<reference evidence="4 5" key="1">
    <citation type="journal article" date="2021" name="BMC Biol.">
        <title>Horizontally acquired antibacterial genes associated with adaptive radiation of ladybird beetles.</title>
        <authorList>
            <person name="Li H.S."/>
            <person name="Tang X.F."/>
            <person name="Huang Y.H."/>
            <person name="Xu Z.Y."/>
            <person name="Chen M.L."/>
            <person name="Du X.Y."/>
            <person name="Qiu B.Y."/>
            <person name="Chen P.T."/>
            <person name="Zhang W."/>
            <person name="Slipinski A."/>
            <person name="Escalona H.E."/>
            <person name="Waterhouse R.M."/>
            <person name="Zwick A."/>
            <person name="Pang H."/>
        </authorList>
    </citation>
    <scope>NUCLEOTIDE SEQUENCE [LARGE SCALE GENOMIC DNA]</scope>
    <source>
        <strain evidence="4">SYSU2018</strain>
    </source>
</reference>
<dbReference type="Pfam" id="PF06585">
    <property type="entry name" value="JHBP"/>
    <property type="match status" value="1"/>
</dbReference>
<gene>
    <name evidence="4" type="ORF">HHI36_005391</name>
</gene>
<dbReference type="FunFam" id="3.15.10.30:FF:000001">
    <property type="entry name" value="Takeout-like protein 1"/>
    <property type="match status" value="1"/>
</dbReference>
<dbReference type="InterPro" id="IPR010562">
    <property type="entry name" value="Haemolymph_juvenile_hormone-bd"/>
</dbReference>
<proteinExistence type="inferred from homology"/>
<dbReference type="InterPro" id="IPR038606">
    <property type="entry name" value="To_sf"/>
</dbReference>
<name>A0ABD2NUH5_9CUCU</name>
<dbReference type="GO" id="GO:0007623">
    <property type="term" value="P:circadian rhythm"/>
    <property type="evidence" value="ECO:0007669"/>
    <property type="project" value="UniProtKB-ARBA"/>
</dbReference>
<organism evidence="4 5">
    <name type="scientific">Cryptolaemus montrouzieri</name>
    <dbReference type="NCBI Taxonomy" id="559131"/>
    <lineage>
        <taxon>Eukaryota</taxon>
        <taxon>Metazoa</taxon>
        <taxon>Ecdysozoa</taxon>
        <taxon>Arthropoda</taxon>
        <taxon>Hexapoda</taxon>
        <taxon>Insecta</taxon>
        <taxon>Pterygota</taxon>
        <taxon>Neoptera</taxon>
        <taxon>Endopterygota</taxon>
        <taxon>Coleoptera</taxon>
        <taxon>Polyphaga</taxon>
        <taxon>Cucujiformia</taxon>
        <taxon>Coccinelloidea</taxon>
        <taxon>Coccinellidae</taxon>
        <taxon>Scymninae</taxon>
        <taxon>Scymnini</taxon>
        <taxon>Cryptolaemus</taxon>
    </lineage>
</organism>
<dbReference type="Gene3D" id="3.15.10.30">
    <property type="entry name" value="Haemolymph juvenile hormone binding protein"/>
    <property type="match status" value="1"/>
</dbReference>
<dbReference type="PANTHER" id="PTHR11008">
    <property type="entry name" value="PROTEIN TAKEOUT-LIKE PROTEIN"/>
    <property type="match status" value="1"/>
</dbReference>
<evidence type="ECO:0000256" key="2">
    <source>
        <dbReference type="ARBA" id="ARBA00023108"/>
    </source>
</evidence>
<dbReference type="Proteomes" id="UP001516400">
    <property type="component" value="Unassembled WGS sequence"/>
</dbReference>
<evidence type="ECO:0000313" key="5">
    <source>
        <dbReference type="Proteomes" id="UP001516400"/>
    </source>
</evidence>